<organism evidence="1 2">
    <name type="scientific">Curtobacterium citri</name>
    <dbReference type="NCBI Taxonomy" id="3055139"/>
    <lineage>
        <taxon>Bacteria</taxon>
        <taxon>Bacillati</taxon>
        <taxon>Actinomycetota</taxon>
        <taxon>Actinomycetes</taxon>
        <taxon>Micrococcales</taxon>
        <taxon>Microbacteriaceae</taxon>
        <taxon>Curtobacterium</taxon>
    </lineage>
</organism>
<dbReference type="RefSeq" id="WP_289459771.1">
    <property type="nucleotide sequence ID" value="NZ_JAUCML010000011.1"/>
</dbReference>
<evidence type="ECO:0000313" key="2">
    <source>
        <dbReference type="Proteomes" id="UP001237823"/>
    </source>
</evidence>
<sequence>MLPWLVAGVVLVVATAASWALPGATSVDLRQSPDRAPWTTTLSCADVER</sequence>
<evidence type="ECO:0000313" key="1">
    <source>
        <dbReference type="EMBL" id="MDM7886428.1"/>
    </source>
</evidence>
<protein>
    <submittedName>
        <fullName evidence="1">Uncharacterized protein</fullName>
    </submittedName>
</protein>
<gene>
    <name evidence="1" type="ORF">QUG92_15065</name>
</gene>
<name>A0ABT7TA41_9MICO</name>
<accession>A0ABT7TA41</accession>
<keyword evidence="2" id="KW-1185">Reference proteome</keyword>
<reference evidence="1 2" key="1">
    <citation type="submission" date="2023-06" db="EMBL/GenBank/DDBJ databases">
        <authorList>
            <person name="Feng G."/>
            <person name="Li J."/>
            <person name="Zhu H."/>
        </authorList>
    </citation>
    <scope>NUCLEOTIDE SEQUENCE [LARGE SCALE GENOMIC DNA]</scope>
    <source>
        <strain evidence="1 2">RHCKG23</strain>
    </source>
</reference>
<comment type="caution">
    <text evidence="1">The sequence shown here is derived from an EMBL/GenBank/DDBJ whole genome shotgun (WGS) entry which is preliminary data.</text>
</comment>
<dbReference type="EMBL" id="JAUCML010000011">
    <property type="protein sequence ID" value="MDM7886428.1"/>
    <property type="molecule type" value="Genomic_DNA"/>
</dbReference>
<proteinExistence type="predicted"/>
<dbReference type="Proteomes" id="UP001237823">
    <property type="component" value="Unassembled WGS sequence"/>
</dbReference>